<dbReference type="PANTHER" id="PTHR42104">
    <property type="entry name" value="EXTRACELLULAR GUANYL-SPECIFIC RIBONUCLEASE RNTA (AFU_ORTHOLOGUE AFUA_4G03230)"/>
    <property type="match status" value="1"/>
</dbReference>
<comment type="catalytic activity">
    <reaction evidence="8">
        <text>[RNA] containing guanosine + H2O = an [RNA fragment]-3'-guanosine-3'-phosphate + a 5'-hydroxy-ribonucleotide-3'-[RNA fragment].</text>
        <dbReference type="EC" id="4.6.1.24"/>
    </reaction>
</comment>
<feature type="signal peptide" evidence="9">
    <location>
        <begin position="1"/>
        <end position="26"/>
    </location>
</feature>
<evidence type="ECO:0000256" key="1">
    <source>
        <dbReference type="ARBA" id="ARBA00009006"/>
    </source>
</evidence>
<keyword evidence="9" id="KW-0732">Signal</keyword>
<dbReference type="Gene3D" id="3.10.450.30">
    <property type="entry name" value="Microbial ribonucleases"/>
    <property type="match status" value="1"/>
</dbReference>
<dbReference type="GO" id="GO:0046589">
    <property type="term" value="F:ribonuclease T1 activity"/>
    <property type="evidence" value="ECO:0007669"/>
    <property type="project" value="UniProtKB-EC"/>
</dbReference>
<keyword evidence="11" id="KW-1185">Reference proteome</keyword>
<comment type="caution">
    <text evidence="10">The sequence shown here is derived from an EMBL/GenBank/DDBJ whole genome shotgun (WGS) entry which is preliminary data.</text>
</comment>
<dbReference type="RefSeq" id="XP_013262988.1">
    <property type="nucleotide sequence ID" value="XM_013407534.1"/>
</dbReference>
<accession>A0A072PM38</accession>
<dbReference type="Proteomes" id="UP000027920">
    <property type="component" value="Unassembled WGS sequence"/>
</dbReference>
<dbReference type="InterPro" id="IPR000026">
    <property type="entry name" value="N1-like"/>
</dbReference>
<dbReference type="EMBL" id="AMGV01000002">
    <property type="protein sequence ID" value="KEF60398.1"/>
    <property type="molecule type" value="Genomic_DNA"/>
</dbReference>
<evidence type="ECO:0000256" key="7">
    <source>
        <dbReference type="ARBA" id="ARBA00023239"/>
    </source>
</evidence>
<evidence type="ECO:0000256" key="2">
    <source>
        <dbReference type="ARBA" id="ARBA00012549"/>
    </source>
</evidence>
<dbReference type="EC" id="4.6.1.24" evidence="2"/>
<evidence type="ECO:0000313" key="11">
    <source>
        <dbReference type="Proteomes" id="UP000027920"/>
    </source>
</evidence>
<dbReference type="GO" id="GO:0016787">
    <property type="term" value="F:hydrolase activity"/>
    <property type="evidence" value="ECO:0007669"/>
    <property type="project" value="UniProtKB-KW"/>
</dbReference>
<gene>
    <name evidence="10" type="ORF">A1O9_01958</name>
</gene>
<evidence type="ECO:0000256" key="8">
    <source>
        <dbReference type="ARBA" id="ARBA00034015"/>
    </source>
</evidence>
<dbReference type="CDD" id="cd00606">
    <property type="entry name" value="fungal_RNase"/>
    <property type="match status" value="1"/>
</dbReference>
<evidence type="ECO:0000256" key="3">
    <source>
        <dbReference type="ARBA" id="ARBA00022722"/>
    </source>
</evidence>
<feature type="chain" id="PRO_5001681703" description="ribonuclease T1" evidence="9">
    <location>
        <begin position="27"/>
        <end position="168"/>
    </location>
</feature>
<comment type="similarity">
    <text evidence="1">Belongs to the ribonuclease N1/T1 family.</text>
</comment>
<evidence type="ECO:0000256" key="5">
    <source>
        <dbReference type="ARBA" id="ARBA00022801"/>
    </source>
</evidence>
<keyword evidence="3" id="KW-0540">Nuclease</keyword>
<dbReference type="SUPFAM" id="SSF53933">
    <property type="entry name" value="Microbial ribonucleases"/>
    <property type="match status" value="1"/>
</dbReference>
<dbReference type="STRING" id="1182545.A0A072PM38"/>
<dbReference type="VEuPathDB" id="FungiDB:A1O9_01958"/>
<dbReference type="GO" id="GO:0003723">
    <property type="term" value="F:RNA binding"/>
    <property type="evidence" value="ECO:0007669"/>
    <property type="project" value="InterPro"/>
</dbReference>
<keyword evidence="5" id="KW-0378">Hydrolase</keyword>
<evidence type="ECO:0000256" key="6">
    <source>
        <dbReference type="ARBA" id="ARBA00023157"/>
    </source>
</evidence>
<dbReference type="Pfam" id="PF00545">
    <property type="entry name" value="Ribonuclease"/>
    <property type="match status" value="1"/>
</dbReference>
<keyword evidence="4" id="KW-0255">Endonuclease</keyword>
<evidence type="ECO:0000313" key="10">
    <source>
        <dbReference type="EMBL" id="KEF60398.1"/>
    </source>
</evidence>
<evidence type="ECO:0000256" key="4">
    <source>
        <dbReference type="ARBA" id="ARBA00022759"/>
    </source>
</evidence>
<dbReference type="HOGENOM" id="CLU_111658_1_0_1"/>
<name>A0A072PM38_9EURO</name>
<dbReference type="InterPro" id="IPR016191">
    <property type="entry name" value="Ribonuclease/ribotoxin"/>
</dbReference>
<sequence length="168" mass="18073">MHLLQILMKPLQALATLFALSTPALCLPPFILREGFPSPSLYPSVYQPRSASPETSLLIERQTQTCASTCGSVCYFQRTVAAAVAEGFELFQAGETEGSGKYPHAFRNDEDFELSVPGPYQEFPILSDFQEYDGGSPGADRVIFNEQGALAGVITHTGASGNGFVECA</sequence>
<dbReference type="OrthoDB" id="5425539at2759"/>
<organism evidence="10 11">
    <name type="scientific">Exophiala aquamarina CBS 119918</name>
    <dbReference type="NCBI Taxonomy" id="1182545"/>
    <lineage>
        <taxon>Eukaryota</taxon>
        <taxon>Fungi</taxon>
        <taxon>Dikarya</taxon>
        <taxon>Ascomycota</taxon>
        <taxon>Pezizomycotina</taxon>
        <taxon>Eurotiomycetes</taxon>
        <taxon>Chaetothyriomycetidae</taxon>
        <taxon>Chaetothyriales</taxon>
        <taxon>Herpotrichiellaceae</taxon>
        <taxon>Exophiala</taxon>
    </lineage>
</organism>
<dbReference type="PANTHER" id="PTHR42104:SF1">
    <property type="entry name" value="EXTRACELLULAR GUANYL-SPECIFIC RIBONUCLEASE RNTA (AFU_ORTHOLOGUE AFUA_4G03230)"/>
    <property type="match status" value="1"/>
</dbReference>
<proteinExistence type="inferred from homology"/>
<protein>
    <recommendedName>
        <fullName evidence="2">ribonuclease T1</fullName>
        <ecNumber evidence="2">4.6.1.24</ecNumber>
    </recommendedName>
</protein>
<keyword evidence="7" id="KW-0456">Lyase</keyword>
<dbReference type="AlphaFoldDB" id="A0A072PM38"/>
<dbReference type="GeneID" id="25276904"/>
<reference evidence="10 11" key="1">
    <citation type="submission" date="2013-03" db="EMBL/GenBank/DDBJ databases">
        <title>The Genome Sequence of Exophiala aquamarina CBS 119918.</title>
        <authorList>
            <consortium name="The Broad Institute Genomics Platform"/>
            <person name="Cuomo C."/>
            <person name="de Hoog S."/>
            <person name="Gorbushina A."/>
            <person name="Walker B."/>
            <person name="Young S.K."/>
            <person name="Zeng Q."/>
            <person name="Gargeya S."/>
            <person name="Fitzgerald M."/>
            <person name="Haas B."/>
            <person name="Abouelleil A."/>
            <person name="Allen A.W."/>
            <person name="Alvarado L."/>
            <person name="Arachchi H.M."/>
            <person name="Berlin A.M."/>
            <person name="Chapman S.B."/>
            <person name="Gainer-Dewar J."/>
            <person name="Goldberg J."/>
            <person name="Griggs A."/>
            <person name="Gujja S."/>
            <person name="Hansen M."/>
            <person name="Howarth C."/>
            <person name="Imamovic A."/>
            <person name="Ireland A."/>
            <person name="Larimer J."/>
            <person name="McCowan C."/>
            <person name="Murphy C."/>
            <person name="Pearson M."/>
            <person name="Poon T.W."/>
            <person name="Priest M."/>
            <person name="Roberts A."/>
            <person name="Saif S."/>
            <person name="Shea T."/>
            <person name="Sisk P."/>
            <person name="Sykes S."/>
            <person name="Wortman J."/>
            <person name="Nusbaum C."/>
            <person name="Birren B."/>
        </authorList>
    </citation>
    <scope>NUCLEOTIDE SEQUENCE [LARGE SCALE GENOMIC DNA]</scope>
    <source>
        <strain evidence="10 11">CBS 119918</strain>
    </source>
</reference>
<evidence type="ECO:0000256" key="9">
    <source>
        <dbReference type="SAM" id="SignalP"/>
    </source>
</evidence>
<keyword evidence="6" id="KW-1015">Disulfide bond</keyword>